<reference evidence="1" key="1">
    <citation type="submission" date="2016-10" db="EMBL/GenBank/DDBJ databases">
        <title>Sequence of Gallionella enrichment culture.</title>
        <authorList>
            <person name="Poehlein A."/>
            <person name="Muehling M."/>
            <person name="Daniel R."/>
        </authorList>
    </citation>
    <scope>NUCLEOTIDE SEQUENCE</scope>
</reference>
<sequence length="151" mass="16054">MSRNILLARPHPFIVSEMKPFLEQNGYTPTPLATMGDLPASTTGAAGAIISLAVVSSIAESAETVFTALRKSAPRLPVLFASIIDFAAAKSTLERLAKNSGFTGAILGIDAASESSPALGKPDTFVFLNKEDLVSPEQRALATRIIKRHFR</sequence>
<dbReference type="AlphaFoldDB" id="A0A1J5S1T4"/>
<dbReference type="EMBL" id="MLJW01000123">
    <property type="protein sequence ID" value="OIQ98103.1"/>
    <property type="molecule type" value="Genomic_DNA"/>
</dbReference>
<organism evidence="1">
    <name type="scientific">mine drainage metagenome</name>
    <dbReference type="NCBI Taxonomy" id="410659"/>
    <lineage>
        <taxon>unclassified sequences</taxon>
        <taxon>metagenomes</taxon>
        <taxon>ecological metagenomes</taxon>
    </lineage>
</organism>
<protein>
    <submittedName>
        <fullName evidence="1">Uncharacterized protein</fullName>
    </submittedName>
</protein>
<proteinExistence type="predicted"/>
<comment type="caution">
    <text evidence="1">The sequence shown here is derived from an EMBL/GenBank/DDBJ whole genome shotgun (WGS) entry which is preliminary data.</text>
</comment>
<name>A0A1J5S1T4_9ZZZZ</name>
<accession>A0A1J5S1T4</accession>
<gene>
    <name evidence="1" type="ORF">GALL_198670</name>
</gene>
<evidence type="ECO:0000313" key="1">
    <source>
        <dbReference type="EMBL" id="OIQ98103.1"/>
    </source>
</evidence>